<dbReference type="OrthoDB" id="6285913at2759"/>
<evidence type="ECO:0000313" key="5">
    <source>
        <dbReference type="RefSeq" id="XP_013397739.1"/>
    </source>
</evidence>
<feature type="disulfide bond" evidence="1">
    <location>
        <begin position="117"/>
        <end position="126"/>
    </location>
</feature>
<evidence type="ECO:0000259" key="2">
    <source>
        <dbReference type="PROSITE" id="PS50026"/>
    </source>
</evidence>
<dbReference type="Pfam" id="PF00059">
    <property type="entry name" value="Lectin_C"/>
    <property type="match status" value="1"/>
</dbReference>
<dbReference type="AlphaFoldDB" id="A0A1S3IJQ6"/>
<dbReference type="InterPro" id="IPR000742">
    <property type="entry name" value="EGF"/>
</dbReference>
<dbReference type="PANTHER" id="PTHR22801:SF63">
    <property type="entry name" value="C-TYPE LECTIN DOMAIN-CONTAINING PROTEIN"/>
    <property type="match status" value="1"/>
</dbReference>
<comment type="caution">
    <text evidence="1">Lacks conserved residue(s) required for the propagation of feature annotation.</text>
</comment>
<dbReference type="InParanoid" id="A0A1S3IJQ6"/>
<dbReference type="InterPro" id="IPR001304">
    <property type="entry name" value="C-type_lectin-like"/>
</dbReference>
<dbReference type="GeneID" id="106164391"/>
<evidence type="ECO:0000256" key="1">
    <source>
        <dbReference type="PROSITE-ProRule" id="PRU00076"/>
    </source>
</evidence>
<accession>A0A1S3IJQ6</accession>
<sequence length="264" mass="28966">MVWFGVSNSSSLWFRVQPQTKFIETLILLTTCSLSKEECALHCLGHRSCLGAYYCGNTKTCALTNFNCAGVQAEFLLSDPNCSYLEACSRTVSCLECGCKNGGTCVQLTEGSGKCACPVPYGGLNCELTCPPQFEVSFRTSCYSFNMTLKGNFYQAKAHCESMGARLVAVDNEEEHTFIRQHIMADEARSAVGWWTSLTDDASEGTWVLSGWGDIPAPFIAWGPGEPNSQGGNQDCVQYHSITKLFDDEQCSRTINFICETEAT</sequence>
<gene>
    <name evidence="5" type="primary">LOC106164391</name>
</gene>
<dbReference type="RefSeq" id="XP_013397739.1">
    <property type="nucleotide sequence ID" value="XM_013542285.2"/>
</dbReference>
<proteinExistence type="predicted"/>
<protein>
    <submittedName>
        <fullName evidence="5">Sperm receptor for egg jelly-like</fullName>
    </submittedName>
</protein>
<dbReference type="InterPro" id="IPR016187">
    <property type="entry name" value="CTDL_fold"/>
</dbReference>
<dbReference type="PROSITE" id="PS00022">
    <property type="entry name" value="EGF_1"/>
    <property type="match status" value="1"/>
</dbReference>
<dbReference type="InterPro" id="IPR016186">
    <property type="entry name" value="C-type_lectin-like/link_sf"/>
</dbReference>
<dbReference type="KEGG" id="lak:106164391"/>
<dbReference type="PROSITE" id="PS50026">
    <property type="entry name" value="EGF_3"/>
    <property type="match status" value="1"/>
</dbReference>
<keyword evidence="4" id="KW-1185">Reference proteome</keyword>
<feature type="domain" description="EGF-like" evidence="2">
    <location>
        <begin position="95"/>
        <end position="127"/>
    </location>
</feature>
<dbReference type="Gene3D" id="3.10.100.10">
    <property type="entry name" value="Mannose-Binding Protein A, subunit A"/>
    <property type="match status" value="1"/>
</dbReference>
<feature type="domain" description="C-type lectin" evidence="3">
    <location>
        <begin position="138"/>
        <end position="260"/>
    </location>
</feature>
<dbReference type="InterPro" id="IPR050801">
    <property type="entry name" value="Ca-Dep_Lectins_ImmuneDev"/>
</dbReference>
<dbReference type="CDD" id="cd00054">
    <property type="entry name" value="EGF_CA"/>
    <property type="match status" value="1"/>
</dbReference>
<evidence type="ECO:0000259" key="3">
    <source>
        <dbReference type="PROSITE" id="PS50041"/>
    </source>
</evidence>
<reference evidence="5" key="1">
    <citation type="submission" date="2025-08" db="UniProtKB">
        <authorList>
            <consortium name="RefSeq"/>
        </authorList>
    </citation>
    <scope>IDENTIFICATION</scope>
    <source>
        <tissue evidence="5">Gonads</tissue>
    </source>
</reference>
<dbReference type="Proteomes" id="UP000085678">
    <property type="component" value="Unplaced"/>
</dbReference>
<keyword evidence="1" id="KW-1015">Disulfide bond</keyword>
<dbReference type="PANTHER" id="PTHR22801">
    <property type="entry name" value="LITHOSTATHINE"/>
    <property type="match status" value="1"/>
</dbReference>
<dbReference type="SUPFAM" id="SSF56436">
    <property type="entry name" value="C-type lectin-like"/>
    <property type="match status" value="1"/>
</dbReference>
<keyword evidence="1" id="KW-0245">EGF-like domain</keyword>
<dbReference type="SMART" id="SM00034">
    <property type="entry name" value="CLECT"/>
    <property type="match status" value="1"/>
</dbReference>
<dbReference type="PROSITE" id="PS50041">
    <property type="entry name" value="C_TYPE_LECTIN_2"/>
    <property type="match status" value="1"/>
</dbReference>
<name>A0A1S3IJQ6_LINAN</name>
<evidence type="ECO:0000313" key="4">
    <source>
        <dbReference type="Proteomes" id="UP000085678"/>
    </source>
</evidence>
<dbReference type="Gene3D" id="2.10.25.10">
    <property type="entry name" value="Laminin"/>
    <property type="match status" value="1"/>
</dbReference>
<organism evidence="4 5">
    <name type="scientific">Lingula anatina</name>
    <name type="common">Brachiopod</name>
    <name type="synonym">Lingula unguis</name>
    <dbReference type="NCBI Taxonomy" id="7574"/>
    <lineage>
        <taxon>Eukaryota</taxon>
        <taxon>Metazoa</taxon>
        <taxon>Spiralia</taxon>
        <taxon>Lophotrochozoa</taxon>
        <taxon>Brachiopoda</taxon>
        <taxon>Linguliformea</taxon>
        <taxon>Lingulata</taxon>
        <taxon>Lingulida</taxon>
        <taxon>Linguloidea</taxon>
        <taxon>Lingulidae</taxon>
        <taxon>Lingula</taxon>
    </lineage>
</organism>